<evidence type="ECO:0000256" key="11">
    <source>
        <dbReference type="ARBA" id="ARBA00080200"/>
    </source>
</evidence>
<reference evidence="16" key="3">
    <citation type="submission" date="2015-06" db="UniProtKB">
        <authorList>
            <consortium name="EnsemblMetazoa"/>
        </authorList>
    </citation>
    <scope>IDENTIFICATION</scope>
</reference>
<dbReference type="PROSITE" id="PS51374">
    <property type="entry name" value="NDPK_LIKE"/>
    <property type="match status" value="1"/>
</dbReference>
<dbReference type="KEGG" id="hro:HELRODRAFT_62917"/>
<name>T1FX75_HELRO</name>
<feature type="domain" description="Nucleoside diphosphate kinase-like" evidence="14">
    <location>
        <begin position="12"/>
        <end position="150"/>
    </location>
</feature>
<proteinExistence type="inferred from homology"/>
<dbReference type="OrthoDB" id="1729737at2759"/>
<feature type="binding site" evidence="12">
    <location>
        <position position="94"/>
    </location>
    <ligand>
        <name>ATP</name>
        <dbReference type="ChEBI" id="CHEBI:30616"/>
    </ligand>
</feature>
<keyword evidence="7" id="KW-0460">Magnesium</keyword>
<dbReference type="HOGENOM" id="CLU_060216_2_0_1"/>
<evidence type="ECO:0000256" key="9">
    <source>
        <dbReference type="ARBA" id="ARBA00023273"/>
    </source>
</evidence>
<reference evidence="17" key="1">
    <citation type="submission" date="2012-12" db="EMBL/GenBank/DDBJ databases">
        <authorList>
            <person name="Hellsten U."/>
            <person name="Grimwood J."/>
            <person name="Chapman J.A."/>
            <person name="Shapiro H."/>
            <person name="Aerts A."/>
            <person name="Otillar R.P."/>
            <person name="Terry A.Y."/>
            <person name="Boore J.L."/>
            <person name="Simakov O."/>
            <person name="Marletaz F."/>
            <person name="Cho S.-J."/>
            <person name="Edsinger-Gonzales E."/>
            <person name="Havlak P."/>
            <person name="Kuo D.-H."/>
            <person name="Larsson T."/>
            <person name="Lv J."/>
            <person name="Arendt D."/>
            <person name="Savage R."/>
            <person name="Osoegawa K."/>
            <person name="de Jong P."/>
            <person name="Lindberg D.R."/>
            <person name="Seaver E.C."/>
            <person name="Weisblat D.A."/>
            <person name="Putnam N.H."/>
            <person name="Grigoriev I.V."/>
            <person name="Rokhsar D.S."/>
        </authorList>
    </citation>
    <scope>NUCLEOTIDE SEQUENCE</scope>
</reference>
<keyword evidence="9" id="KW-0966">Cell projection</keyword>
<dbReference type="FunCoup" id="T1FX75">
    <property type="interactions" value="1497"/>
</dbReference>
<keyword evidence="8" id="KW-0546">Nucleotide metabolism</keyword>
<keyword evidence="3" id="KW-0217">Developmental protein</keyword>
<dbReference type="FunFam" id="1.20.890.10:FF:000008">
    <property type="entry name" value="Nucleoside diphosphate kinase homolog 5"/>
    <property type="match status" value="1"/>
</dbReference>
<feature type="binding site" evidence="12">
    <location>
        <position position="20"/>
    </location>
    <ligand>
        <name>ATP</name>
        <dbReference type="ChEBI" id="CHEBI:30616"/>
    </ligand>
</feature>
<dbReference type="Pfam" id="PF05186">
    <property type="entry name" value="Dpy-30"/>
    <property type="match status" value="1"/>
</dbReference>
<dbReference type="PRINTS" id="PR01243">
    <property type="entry name" value="NUCDPKINASE"/>
</dbReference>
<comment type="subcellular location">
    <subcellularLocation>
        <location evidence="1">Cell projection</location>
        <location evidence="1">Cilium</location>
    </subcellularLocation>
</comment>
<comment type="similarity">
    <text evidence="2 12 13">Belongs to the NDK family.</text>
</comment>
<evidence type="ECO:0000256" key="13">
    <source>
        <dbReference type="RuleBase" id="RU004011"/>
    </source>
</evidence>
<dbReference type="AlphaFoldDB" id="T1FX75"/>
<gene>
    <name evidence="16" type="primary">20213423</name>
    <name evidence="15" type="ORF">HELRODRAFT_62917</name>
</gene>
<dbReference type="FunFam" id="3.30.70.141:FF:000010">
    <property type="entry name" value="Nucleoside diphosphate kinase 7"/>
    <property type="match status" value="1"/>
</dbReference>
<dbReference type="STRING" id="6412.T1FX75"/>
<evidence type="ECO:0000256" key="1">
    <source>
        <dbReference type="ARBA" id="ARBA00004138"/>
    </source>
</evidence>
<feature type="binding site" evidence="12">
    <location>
        <position position="66"/>
    </location>
    <ligand>
        <name>ATP</name>
        <dbReference type="ChEBI" id="CHEBI:30616"/>
    </ligand>
</feature>
<dbReference type="GO" id="GO:0004550">
    <property type="term" value="F:nucleoside diphosphate kinase activity"/>
    <property type="evidence" value="ECO:0007669"/>
    <property type="project" value="InterPro"/>
</dbReference>
<dbReference type="GO" id="GO:0006241">
    <property type="term" value="P:CTP biosynthetic process"/>
    <property type="evidence" value="ECO:0007669"/>
    <property type="project" value="InterPro"/>
</dbReference>
<dbReference type="GO" id="GO:0016787">
    <property type="term" value="F:hydrolase activity"/>
    <property type="evidence" value="ECO:0007669"/>
    <property type="project" value="UniProtKB-KW"/>
</dbReference>
<dbReference type="PANTHER" id="PTHR46161">
    <property type="entry name" value="NUCLEOSIDE DIPHOSPHATE KINASE"/>
    <property type="match status" value="1"/>
</dbReference>
<sequence length="205" mass="23752">MKDIENEEGITIEKTLAIIKPDAFEKEYEILDTILRNGFFVLNKMKIHLSPEQASEFYEEHYNKSFFSRLIHYISSGYIIVLVLGKQNAVLDWRNLIGPTDSEKARESHPHSLRALYGKDKEVNAFHGSDSLESAKREIKFFFPNLVEEPVALENDARYFMQKYVNPTLLKGLTALCHKKPENPVVWLADWLTNNNPNKPRIQEA</sequence>
<dbReference type="EnsemblMetazoa" id="HelroT62917">
    <property type="protein sequence ID" value="HelroP62917"/>
    <property type="gene ID" value="HelroG62917"/>
</dbReference>
<dbReference type="Proteomes" id="UP000015101">
    <property type="component" value="Unassembled WGS sequence"/>
</dbReference>
<dbReference type="CDD" id="cd22970">
    <property type="entry name" value="DD_NDKH5-like"/>
    <property type="match status" value="1"/>
</dbReference>
<evidence type="ECO:0000313" key="15">
    <source>
        <dbReference type="EMBL" id="ESO12953.1"/>
    </source>
</evidence>
<evidence type="ECO:0000256" key="12">
    <source>
        <dbReference type="PROSITE-ProRule" id="PRU00706"/>
    </source>
</evidence>
<dbReference type="PROSITE" id="PS00469">
    <property type="entry name" value="NDPK"/>
    <property type="match status" value="1"/>
</dbReference>
<dbReference type="eggNOG" id="KOG0888">
    <property type="taxonomic scope" value="Eukaryota"/>
</dbReference>
<feature type="binding site" evidence="12">
    <location>
        <position position="100"/>
    </location>
    <ligand>
        <name>ATP</name>
        <dbReference type="ChEBI" id="CHEBI:30616"/>
    </ligand>
</feature>
<evidence type="ECO:0000259" key="14">
    <source>
        <dbReference type="SMART" id="SM00562"/>
    </source>
</evidence>
<dbReference type="Pfam" id="PF00334">
    <property type="entry name" value="NDK"/>
    <property type="match status" value="1"/>
</dbReference>
<dbReference type="GO" id="GO:0005929">
    <property type="term" value="C:cilium"/>
    <property type="evidence" value="ECO:0000318"/>
    <property type="project" value="GO_Central"/>
</dbReference>
<evidence type="ECO:0000256" key="2">
    <source>
        <dbReference type="ARBA" id="ARBA00008142"/>
    </source>
</evidence>
<dbReference type="SMART" id="SM00562">
    <property type="entry name" value="NDK"/>
    <property type="match status" value="1"/>
</dbReference>
<dbReference type="RefSeq" id="XP_009009673.1">
    <property type="nucleotide sequence ID" value="XM_009011425.1"/>
</dbReference>
<dbReference type="EMBL" id="KB095811">
    <property type="protein sequence ID" value="ESO12953.1"/>
    <property type="molecule type" value="Genomic_DNA"/>
</dbReference>
<dbReference type="InterPro" id="IPR023005">
    <property type="entry name" value="Nucleoside_diP_kinase_AS"/>
</dbReference>
<dbReference type="InParanoid" id="T1FX75"/>
<dbReference type="EMBL" id="AMQM01000273">
    <property type="status" value="NOT_ANNOTATED_CDS"/>
    <property type="molecule type" value="Genomic_DNA"/>
</dbReference>
<feature type="binding site" evidence="12">
    <location>
        <position position="124"/>
    </location>
    <ligand>
        <name>ATP</name>
        <dbReference type="ChEBI" id="CHEBI:30616"/>
    </ligand>
</feature>
<keyword evidence="4" id="KW-0963">Cytoplasm</keyword>
<dbReference type="GO" id="GO:0006183">
    <property type="term" value="P:GTP biosynthetic process"/>
    <property type="evidence" value="ECO:0007669"/>
    <property type="project" value="InterPro"/>
</dbReference>
<dbReference type="OMA" id="HNAISYW"/>
<dbReference type="Gene3D" id="1.20.890.10">
    <property type="entry name" value="cAMP-dependent protein kinase regulatory subunit, dimerization-anchoring domain"/>
    <property type="match status" value="1"/>
</dbReference>
<dbReference type="GO" id="GO:0046872">
    <property type="term" value="F:metal ion binding"/>
    <property type="evidence" value="ECO:0007669"/>
    <property type="project" value="UniProtKB-KW"/>
</dbReference>
<dbReference type="InterPro" id="IPR001564">
    <property type="entry name" value="Nucleoside_diP_kinase"/>
</dbReference>
<dbReference type="InterPro" id="IPR036850">
    <property type="entry name" value="NDK-like_dom_sf"/>
</dbReference>
<dbReference type="InterPro" id="IPR034907">
    <property type="entry name" value="NDK-like_dom"/>
</dbReference>
<evidence type="ECO:0000313" key="16">
    <source>
        <dbReference type="EnsemblMetazoa" id="HelroP62917"/>
    </source>
</evidence>
<evidence type="ECO:0000256" key="4">
    <source>
        <dbReference type="ARBA" id="ARBA00022490"/>
    </source>
</evidence>
<feature type="binding site" evidence="12">
    <location>
        <position position="114"/>
    </location>
    <ligand>
        <name>ATP</name>
        <dbReference type="ChEBI" id="CHEBI:30616"/>
    </ligand>
</feature>
<dbReference type="InterPro" id="IPR007858">
    <property type="entry name" value="Dpy-30_motif"/>
</dbReference>
<dbReference type="GO" id="GO:0003341">
    <property type="term" value="P:cilium movement"/>
    <property type="evidence" value="ECO:0000318"/>
    <property type="project" value="GO_Central"/>
</dbReference>
<organism evidence="16 17">
    <name type="scientific">Helobdella robusta</name>
    <name type="common">Californian leech</name>
    <dbReference type="NCBI Taxonomy" id="6412"/>
    <lineage>
        <taxon>Eukaryota</taxon>
        <taxon>Metazoa</taxon>
        <taxon>Spiralia</taxon>
        <taxon>Lophotrochozoa</taxon>
        <taxon>Annelida</taxon>
        <taxon>Clitellata</taxon>
        <taxon>Hirudinea</taxon>
        <taxon>Rhynchobdellida</taxon>
        <taxon>Glossiphoniidae</taxon>
        <taxon>Helobdella</taxon>
    </lineage>
</organism>
<evidence type="ECO:0000256" key="3">
    <source>
        <dbReference type="ARBA" id="ARBA00022473"/>
    </source>
</evidence>
<dbReference type="SUPFAM" id="SSF54919">
    <property type="entry name" value="Nucleoside diphosphate kinase, NDK"/>
    <property type="match status" value="1"/>
</dbReference>
<accession>T1FX75</accession>
<dbReference type="GO" id="GO:0006228">
    <property type="term" value="P:UTP biosynthetic process"/>
    <property type="evidence" value="ECO:0007669"/>
    <property type="project" value="InterPro"/>
</dbReference>
<dbReference type="CTD" id="20213423"/>
<keyword evidence="5" id="KW-0479">Metal-binding</keyword>
<reference evidence="15 17" key="2">
    <citation type="journal article" date="2013" name="Nature">
        <title>Insights into bilaterian evolution from three spiralian genomes.</title>
        <authorList>
            <person name="Simakov O."/>
            <person name="Marletaz F."/>
            <person name="Cho S.J."/>
            <person name="Edsinger-Gonzales E."/>
            <person name="Havlak P."/>
            <person name="Hellsten U."/>
            <person name="Kuo D.H."/>
            <person name="Larsson T."/>
            <person name="Lv J."/>
            <person name="Arendt D."/>
            <person name="Savage R."/>
            <person name="Osoegawa K."/>
            <person name="de Jong P."/>
            <person name="Grimwood J."/>
            <person name="Chapman J.A."/>
            <person name="Shapiro H."/>
            <person name="Aerts A."/>
            <person name="Otillar R.P."/>
            <person name="Terry A.Y."/>
            <person name="Boore J.L."/>
            <person name="Grigoriev I.V."/>
            <person name="Lindberg D.R."/>
            <person name="Seaver E.C."/>
            <person name="Weisblat D.A."/>
            <person name="Putnam N.H."/>
            <person name="Rokhsar D.S."/>
        </authorList>
    </citation>
    <scope>NUCLEOTIDE SEQUENCE</scope>
</reference>
<protein>
    <recommendedName>
        <fullName evidence="10">Nucleoside diphosphate kinase homolog 5</fullName>
    </recommendedName>
    <alternativeName>
        <fullName evidence="11">3'-5' exonuclease NME5</fullName>
    </alternativeName>
</protein>
<evidence type="ECO:0000256" key="10">
    <source>
        <dbReference type="ARBA" id="ARBA00072632"/>
    </source>
</evidence>
<evidence type="ECO:0000256" key="8">
    <source>
        <dbReference type="ARBA" id="ARBA00023080"/>
    </source>
</evidence>
<keyword evidence="17" id="KW-1185">Reference proteome</keyword>
<dbReference type="GO" id="GO:1902176">
    <property type="term" value="P:negative regulation of oxidative stress-induced intrinsic apoptotic signaling pathway"/>
    <property type="evidence" value="ECO:0000318"/>
    <property type="project" value="GO_Central"/>
</dbReference>
<evidence type="ECO:0000256" key="5">
    <source>
        <dbReference type="ARBA" id="ARBA00022723"/>
    </source>
</evidence>
<evidence type="ECO:0000256" key="6">
    <source>
        <dbReference type="ARBA" id="ARBA00022801"/>
    </source>
</evidence>
<feature type="active site" description="Pros-phosphohistidine intermediate" evidence="12">
    <location>
        <position position="127"/>
    </location>
</feature>
<keyword evidence="6" id="KW-0378">Hydrolase</keyword>
<evidence type="ECO:0000313" key="17">
    <source>
        <dbReference type="Proteomes" id="UP000015101"/>
    </source>
</evidence>
<evidence type="ECO:0000256" key="7">
    <source>
        <dbReference type="ARBA" id="ARBA00022842"/>
    </source>
</evidence>
<dbReference type="Gene3D" id="3.30.70.141">
    <property type="entry name" value="Nucleoside diphosphate kinase-like domain"/>
    <property type="match status" value="1"/>
</dbReference>
<dbReference type="PANTHER" id="PTHR46161:SF1">
    <property type="entry name" value="NUCLEOSIDE DIPHOSPHATE KINASE HOMOLOG 5"/>
    <property type="match status" value="1"/>
</dbReference>
<dbReference type="GeneID" id="20213423"/>